<name>A0ABU6UF28_9FABA</name>
<feature type="non-terminal residue" evidence="1">
    <location>
        <position position="61"/>
    </location>
</feature>
<accession>A0ABU6UF28</accession>
<keyword evidence="2" id="KW-1185">Reference proteome</keyword>
<sequence>MAAEKASMSFSLFFSSSSDLSPSTRLSLFQNVAITTTSGDGTFINGDDGSSTEEWQRWWSL</sequence>
<evidence type="ECO:0000313" key="1">
    <source>
        <dbReference type="EMBL" id="MED6159664.1"/>
    </source>
</evidence>
<protein>
    <submittedName>
        <fullName evidence="1">Uncharacterized protein</fullName>
    </submittedName>
</protein>
<organism evidence="1 2">
    <name type="scientific">Stylosanthes scabra</name>
    <dbReference type="NCBI Taxonomy" id="79078"/>
    <lineage>
        <taxon>Eukaryota</taxon>
        <taxon>Viridiplantae</taxon>
        <taxon>Streptophyta</taxon>
        <taxon>Embryophyta</taxon>
        <taxon>Tracheophyta</taxon>
        <taxon>Spermatophyta</taxon>
        <taxon>Magnoliopsida</taxon>
        <taxon>eudicotyledons</taxon>
        <taxon>Gunneridae</taxon>
        <taxon>Pentapetalae</taxon>
        <taxon>rosids</taxon>
        <taxon>fabids</taxon>
        <taxon>Fabales</taxon>
        <taxon>Fabaceae</taxon>
        <taxon>Papilionoideae</taxon>
        <taxon>50 kb inversion clade</taxon>
        <taxon>dalbergioids sensu lato</taxon>
        <taxon>Dalbergieae</taxon>
        <taxon>Pterocarpus clade</taxon>
        <taxon>Stylosanthes</taxon>
    </lineage>
</organism>
<gene>
    <name evidence="1" type="ORF">PIB30_044293</name>
</gene>
<reference evidence="1 2" key="1">
    <citation type="journal article" date="2023" name="Plants (Basel)">
        <title>Bridging the Gap: Combining Genomics and Transcriptomics Approaches to Understand Stylosanthes scabra, an Orphan Legume from the Brazilian Caatinga.</title>
        <authorList>
            <person name="Ferreira-Neto J.R.C."/>
            <person name="da Silva M.D."/>
            <person name="Binneck E."/>
            <person name="de Melo N.F."/>
            <person name="da Silva R.H."/>
            <person name="de Melo A.L.T.M."/>
            <person name="Pandolfi V."/>
            <person name="Bustamante F.O."/>
            <person name="Brasileiro-Vidal A.C."/>
            <person name="Benko-Iseppon A.M."/>
        </authorList>
    </citation>
    <scope>NUCLEOTIDE SEQUENCE [LARGE SCALE GENOMIC DNA]</scope>
    <source>
        <tissue evidence="1">Leaves</tissue>
    </source>
</reference>
<proteinExistence type="predicted"/>
<comment type="caution">
    <text evidence="1">The sequence shown here is derived from an EMBL/GenBank/DDBJ whole genome shotgun (WGS) entry which is preliminary data.</text>
</comment>
<evidence type="ECO:0000313" key="2">
    <source>
        <dbReference type="Proteomes" id="UP001341840"/>
    </source>
</evidence>
<dbReference type="Proteomes" id="UP001341840">
    <property type="component" value="Unassembled WGS sequence"/>
</dbReference>
<dbReference type="EMBL" id="JASCZI010121092">
    <property type="protein sequence ID" value="MED6159664.1"/>
    <property type="molecule type" value="Genomic_DNA"/>
</dbReference>